<dbReference type="InterPro" id="IPR022876">
    <property type="entry name" value="Tscrpt_rep_Rex"/>
</dbReference>
<comment type="similarity">
    <text evidence="6">Belongs to the transcriptional regulatory Rex family.</text>
</comment>
<organism evidence="8 9">
    <name type="scientific">Carboxylicivirga marina</name>
    <dbReference type="NCBI Taxonomy" id="2800988"/>
    <lineage>
        <taxon>Bacteria</taxon>
        <taxon>Pseudomonadati</taxon>
        <taxon>Bacteroidota</taxon>
        <taxon>Bacteroidia</taxon>
        <taxon>Marinilabiliales</taxon>
        <taxon>Marinilabiliaceae</taxon>
        <taxon>Carboxylicivirga</taxon>
    </lineage>
</organism>
<keyword evidence="2 6" id="KW-0678">Repressor</keyword>
<comment type="subcellular location">
    <subcellularLocation>
        <location evidence="6">Cytoplasm</location>
    </subcellularLocation>
</comment>
<dbReference type="InterPro" id="IPR036390">
    <property type="entry name" value="WH_DNA-bd_sf"/>
</dbReference>
<keyword evidence="5 6" id="KW-0804">Transcription</keyword>
<dbReference type="PANTHER" id="PTHR35786:SF1">
    <property type="entry name" value="REDOX-SENSING TRANSCRIPTIONAL REPRESSOR REX 1"/>
    <property type="match status" value="1"/>
</dbReference>
<keyword evidence="3 6" id="KW-0805">Transcription regulation</keyword>
<protein>
    <recommendedName>
        <fullName evidence="6">Redox-sensing transcriptional repressor Rex</fullName>
    </recommendedName>
</protein>
<reference evidence="8 9" key="1">
    <citation type="submission" date="2021-01" db="EMBL/GenBank/DDBJ databases">
        <title>Carboxyliciviraga sp.nov., isolated from coastal sediments.</title>
        <authorList>
            <person name="Lu D."/>
            <person name="Zhang T."/>
        </authorList>
    </citation>
    <scope>NUCLEOTIDE SEQUENCE [LARGE SCALE GENOMIC DNA]</scope>
    <source>
        <strain evidence="8 9">N1Y132</strain>
    </source>
</reference>
<accession>A0ABS1HLI5</accession>
<keyword evidence="1 6" id="KW-0963">Cytoplasm</keyword>
<dbReference type="SUPFAM" id="SSF46785">
    <property type="entry name" value="Winged helix' DNA-binding domain"/>
    <property type="match status" value="1"/>
</dbReference>
<keyword evidence="6" id="KW-0520">NAD</keyword>
<dbReference type="InterPro" id="IPR036291">
    <property type="entry name" value="NAD(P)-bd_dom_sf"/>
</dbReference>
<feature type="DNA-binding region" description="H-T-H motif" evidence="6">
    <location>
        <begin position="22"/>
        <end position="61"/>
    </location>
</feature>
<keyword evidence="9" id="KW-1185">Reference proteome</keyword>
<dbReference type="Proteomes" id="UP000605676">
    <property type="component" value="Unassembled WGS sequence"/>
</dbReference>
<evidence type="ECO:0000313" key="8">
    <source>
        <dbReference type="EMBL" id="MBK3518407.1"/>
    </source>
</evidence>
<dbReference type="Gene3D" id="3.40.50.720">
    <property type="entry name" value="NAD(P)-binding Rossmann-like Domain"/>
    <property type="match status" value="1"/>
</dbReference>
<comment type="function">
    <text evidence="6">Modulates transcription in response to changes in cellular NADH/NAD(+) redox state.</text>
</comment>
<dbReference type="Gene3D" id="1.10.10.10">
    <property type="entry name" value="Winged helix-like DNA-binding domain superfamily/Winged helix DNA-binding domain"/>
    <property type="match status" value="1"/>
</dbReference>
<evidence type="ECO:0000256" key="4">
    <source>
        <dbReference type="ARBA" id="ARBA00023125"/>
    </source>
</evidence>
<dbReference type="HAMAP" id="MF_01131">
    <property type="entry name" value="Rex"/>
    <property type="match status" value="1"/>
</dbReference>
<proteinExistence type="inferred from homology"/>
<dbReference type="Pfam" id="PF06971">
    <property type="entry name" value="Put_DNA-bind_N"/>
    <property type="match status" value="1"/>
</dbReference>
<evidence type="ECO:0000256" key="5">
    <source>
        <dbReference type="ARBA" id="ARBA00023163"/>
    </source>
</evidence>
<dbReference type="NCBIfam" id="NF003995">
    <property type="entry name" value="PRK05472.2-4"/>
    <property type="match status" value="1"/>
</dbReference>
<evidence type="ECO:0000313" key="9">
    <source>
        <dbReference type="Proteomes" id="UP000605676"/>
    </source>
</evidence>
<evidence type="ECO:0000256" key="6">
    <source>
        <dbReference type="HAMAP-Rule" id="MF_01131"/>
    </source>
</evidence>
<dbReference type="InterPro" id="IPR003781">
    <property type="entry name" value="CoA-bd"/>
</dbReference>
<feature type="domain" description="CoA-binding" evidence="7">
    <location>
        <begin position="85"/>
        <end position="185"/>
    </location>
</feature>
<name>A0ABS1HLI5_9BACT</name>
<dbReference type="NCBIfam" id="NF003994">
    <property type="entry name" value="PRK05472.2-3"/>
    <property type="match status" value="1"/>
</dbReference>
<gene>
    <name evidence="6" type="primary">rex</name>
    <name evidence="8" type="ORF">JIV24_13770</name>
</gene>
<dbReference type="InterPro" id="IPR009718">
    <property type="entry name" value="Rex_DNA-bd_C_dom"/>
</dbReference>
<sequence>MSLTNRKKNNLVPEPALRRMPCYLAYLKLAQRDGLKHISSTLIARDMGVDPTQVTKDLSYTSIVGKTRVGYEVEPLINVLEDFLGFTVVDEAYLFGVGSLGKALLHDHGLKQFGLKVVAAFDVDPEVVGKTIEGVPIYHFEELATMHEEKAKIGILTVPVDKAQDVANKLAEVGIKAIWNFTPVRIKVDENVVVQNTSLYAHLAVMFNRMKTD</sequence>
<keyword evidence="4 6" id="KW-0238">DNA-binding</keyword>
<dbReference type="InterPro" id="IPR036388">
    <property type="entry name" value="WH-like_DNA-bd_sf"/>
</dbReference>
<dbReference type="PANTHER" id="PTHR35786">
    <property type="entry name" value="REDOX-SENSING TRANSCRIPTIONAL REPRESSOR REX"/>
    <property type="match status" value="1"/>
</dbReference>
<evidence type="ECO:0000256" key="1">
    <source>
        <dbReference type="ARBA" id="ARBA00022490"/>
    </source>
</evidence>
<dbReference type="SUPFAM" id="SSF51735">
    <property type="entry name" value="NAD(P)-binding Rossmann-fold domains"/>
    <property type="match status" value="1"/>
</dbReference>
<evidence type="ECO:0000259" key="7">
    <source>
        <dbReference type="SMART" id="SM00881"/>
    </source>
</evidence>
<evidence type="ECO:0000256" key="2">
    <source>
        <dbReference type="ARBA" id="ARBA00022491"/>
    </source>
</evidence>
<comment type="subunit">
    <text evidence="6">Homodimer.</text>
</comment>
<evidence type="ECO:0000256" key="3">
    <source>
        <dbReference type="ARBA" id="ARBA00023015"/>
    </source>
</evidence>
<dbReference type="SMART" id="SM00881">
    <property type="entry name" value="CoA_binding"/>
    <property type="match status" value="1"/>
</dbReference>
<dbReference type="EMBL" id="JAENRR010000033">
    <property type="protein sequence ID" value="MBK3518407.1"/>
    <property type="molecule type" value="Genomic_DNA"/>
</dbReference>
<feature type="binding site" evidence="6">
    <location>
        <begin position="96"/>
        <end position="101"/>
    </location>
    <ligand>
        <name>NAD(+)</name>
        <dbReference type="ChEBI" id="CHEBI:57540"/>
    </ligand>
</feature>
<comment type="caution">
    <text evidence="8">The sequence shown here is derived from an EMBL/GenBank/DDBJ whole genome shotgun (WGS) entry which is preliminary data.</text>
</comment>
<dbReference type="Pfam" id="PF02629">
    <property type="entry name" value="CoA_binding"/>
    <property type="match status" value="1"/>
</dbReference>
<dbReference type="NCBIfam" id="NF003996">
    <property type="entry name" value="PRK05472.2-5"/>
    <property type="match status" value="1"/>
</dbReference>
<dbReference type="RefSeq" id="WP_200465635.1">
    <property type="nucleotide sequence ID" value="NZ_JAENRR010000033.1"/>
</dbReference>